<evidence type="ECO:0000313" key="2">
    <source>
        <dbReference type="EMBL" id="SDY26263.1"/>
    </source>
</evidence>
<keyword evidence="1" id="KW-1133">Transmembrane helix</keyword>
<organism evidence="2 3">
    <name type="scientific">Evansella caseinilytica</name>
    <dbReference type="NCBI Taxonomy" id="1503961"/>
    <lineage>
        <taxon>Bacteria</taxon>
        <taxon>Bacillati</taxon>
        <taxon>Bacillota</taxon>
        <taxon>Bacilli</taxon>
        <taxon>Bacillales</taxon>
        <taxon>Bacillaceae</taxon>
        <taxon>Evansella</taxon>
    </lineage>
</organism>
<evidence type="ECO:0000256" key="1">
    <source>
        <dbReference type="SAM" id="Phobius"/>
    </source>
</evidence>
<dbReference type="EMBL" id="FNPI01000001">
    <property type="protein sequence ID" value="SDY26263.1"/>
    <property type="molecule type" value="Genomic_DNA"/>
</dbReference>
<feature type="transmembrane region" description="Helical" evidence="1">
    <location>
        <begin position="50"/>
        <end position="72"/>
    </location>
</feature>
<keyword evidence="1" id="KW-0812">Transmembrane</keyword>
<name>A0A1H3IEH7_9BACI</name>
<evidence type="ECO:0000313" key="3">
    <source>
        <dbReference type="Proteomes" id="UP000198935"/>
    </source>
</evidence>
<gene>
    <name evidence="2" type="ORF">SAMN05421736_101806</name>
</gene>
<reference evidence="3" key="1">
    <citation type="submission" date="2016-10" db="EMBL/GenBank/DDBJ databases">
        <authorList>
            <person name="Varghese N."/>
            <person name="Submissions S."/>
        </authorList>
    </citation>
    <scope>NUCLEOTIDE SEQUENCE [LARGE SCALE GENOMIC DNA]</scope>
    <source>
        <strain evidence="3">SP</strain>
    </source>
</reference>
<protein>
    <submittedName>
        <fullName evidence="2">Uncharacterized protein</fullName>
    </submittedName>
</protein>
<keyword evidence="3" id="KW-1185">Reference proteome</keyword>
<sequence length="257" mass="29674">MMSFNDEDELDLTFKRYESVKLQHHEKEEIFSKLVDSIECSERKNRFFQWVHPILSTACIVMLLVFGGYYLADHLLMNGQVDSDQTAEDIPANLPDGMEVYTHAETNIFTVKPVDWETVTHPNGNPASIYFQTEKNINIGIHQSVYSINTVKTDTETDYLREAYAESVTYEEFIVRFRERFLSNTPVEEMDKVNGQIPVFLYEENMKAYVFAVTVADNTPYMIEMSFKQDAVDAAAVKGGGYYDYFTAIIEHTRPLE</sequence>
<keyword evidence="1" id="KW-0472">Membrane</keyword>
<dbReference type="AlphaFoldDB" id="A0A1H3IEH7"/>
<proteinExistence type="predicted"/>
<dbReference type="Proteomes" id="UP000198935">
    <property type="component" value="Unassembled WGS sequence"/>
</dbReference>
<accession>A0A1H3IEH7</accession>